<protein>
    <submittedName>
        <fullName evidence="2">Scr1 family TA system antitoxin-like transcriptional regulator</fullName>
    </submittedName>
</protein>
<dbReference type="InterPro" id="IPR043917">
    <property type="entry name" value="DUF5753"/>
</dbReference>
<feature type="domain" description="HTH cro/C1-type" evidence="1">
    <location>
        <begin position="24"/>
        <end position="77"/>
    </location>
</feature>
<accession>A0ABW0Z5F1</accession>
<reference evidence="3" key="1">
    <citation type="journal article" date="2019" name="Int. J. Syst. Evol. Microbiol.">
        <title>The Global Catalogue of Microorganisms (GCM) 10K type strain sequencing project: providing services to taxonomists for standard genome sequencing and annotation.</title>
        <authorList>
            <consortium name="The Broad Institute Genomics Platform"/>
            <consortium name="The Broad Institute Genome Sequencing Center for Infectious Disease"/>
            <person name="Wu L."/>
            <person name="Ma J."/>
        </authorList>
    </citation>
    <scope>NUCLEOTIDE SEQUENCE [LARGE SCALE GENOMIC DNA]</scope>
    <source>
        <strain evidence="3">CGMCC 4.7304</strain>
    </source>
</reference>
<dbReference type="InterPro" id="IPR001387">
    <property type="entry name" value="Cro/C1-type_HTH"/>
</dbReference>
<name>A0ABW0Z5F1_9ACTN</name>
<dbReference type="Proteomes" id="UP001596083">
    <property type="component" value="Unassembled WGS sequence"/>
</dbReference>
<organism evidence="2 3">
    <name type="scientific">Streptomyces gamaensis</name>
    <dbReference type="NCBI Taxonomy" id="1763542"/>
    <lineage>
        <taxon>Bacteria</taxon>
        <taxon>Bacillati</taxon>
        <taxon>Actinomycetota</taxon>
        <taxon>Actinomycetes</taxon>
        <taxon>Kitasatosporales</taxon>
        <taxon>Streptomycetaceae</taxon>
        <taxon>Streptomyces</taxon>
    </lineage>
</organism>
<evidence type="ECO:0000259" key="1">
    <source>
        <dbReference type="PROSITE" id="PS50943"/>
    </source>
</evidence>
<dbReference type="SMART" id="SM00530">
    <property type="entry name" value="HTH_XRE"/>
    <property type="match status" value="1"/>
</dbReference>
<evidence type="ECO:0000313" key="3">
    <source>
        <dbReference type="Proteomes" id="UP001596083"/>
    </source>
</evidence>
<dbReference type="EMBL" id="JBHSPB010000012">
    <property type="protein sequence ID" value="MFC5722566.1"/>
    <property type="molecule type" value="Genomic_DNA"/>
</dbReference>
<dbReference type="Gene3D" id="1.10.260.40">
    <property type="entry name" value="lambda repressor-like DNA-binding domains"/>
    <property type="match status" value="1"/>
</dbReference>
<dbReference type="InterPro" id="IPR010982">
    <property type="entry name" value="Lambda_DNA-bd_dom_sf"/>
</dbReference>
<gene>
    <name evidence="2" type="ORF">ACFP1Z_20565</name>
</gene>
<sequence>MAKAERVHGMGRPKVGWDFFGSELKRRRERVGLTQQQLGAKVFCSGSYIGQIENGIRKPQPELAQLLDEALETDGSFDRMCEELVNNSPYERYFADGPYLESRALTIRQYAPLYIPGLLQTADYARAVYLASVPYLTDAEIEARISQRLDRQPILDHPTEPLFWTVLDQSVIQRTAGNPSVMHRQLTHIVALTERRRIRVQVLPLDGSLPPLGGLTKLMTFADAPPVVYCEGARTGGLVDDPAEVHRFELIYGLLQAAALPQEASLDLIRSVAERYAHERP</sequence>
<comment type="caution">
    <text evidence="2">The sequence shown here is derived from an EMBL/GenBank/DDBJ whole genome shotgun (WGS) entry which is preliminary data.</text>
</comment>
<dbReference type="Pfam" id="PF19054">
    <property type="entry name" value="DUF5753"/>
    <property type="match status" value="1"/>
</dbReference>
<proteinExistence type="predicted"/>
<keyword evidence="3" id="KW-1185">Reference proteome</keyword>
<evidence type="ECO:0000313" key="2">
    <source>
        <dbReference type="EMBL" id="MFC5722566.1"/>
    </source>
</evidence>
<dbReference type="Pfam" id="PF13560">
    <property type="entry name" value="HTH_31"/>
    <property type="match status" value="1"/>
</dbReference>
<dbReference type="CDD" id="cd00093">
    <property type="entry name" value="HTH_XRE"/>
    <property type="match status" value="1"/>
</dbReference>
<dbReference type="RefSeq" id="WP_390318120.1">
    <property type="nucleotide sequence ID" value="NZ_JBHSPB010000012.1"/>
</dbReference>
<dbReference type="SUPFAM" id="SSF47413">
    <property type="entry name" value="lambda repressor-like DNA-binding domains"/>
    <property type="match status" value="1"/>
</dbReference>
<dbReference type="PROSITE" id="PS50943">
    <property type="entry name" value="HTH_CROC1"/>
    <property type="match status" value="1"/>
</dbReference>